<dbReference type="InterPro" id="IPR018282">
    <property type="entry name" value="Ribosomal_eS6_CS"/>
</dbReference>
<evidence type="ECO:0000313" key="7">
    <source>
        <dbReference type="Proteomes" id="UP000051952"/>
    </source>
</evidence>
<dbReference type="Gene3D" id="1.20.5.2650">
    <property type="match status" value="1"/>
</dbReference>
<dbReference type="SMART" id="SM01405">
    <property type="entry name" value="Ribosomal_S6e"/>
    <property type="match status" value="1"/>
</dbReference>
<dbReference type="AlphaFoldDB" id="A0A0S4JEL0"/>
<accession>A0A0S4JEL0</accession>
<dbReference type="PIRSF" id="PIRSF002129">
    <property type="entry name" value="Ribosom_S6_euk"/>
    <property type="match status" value="1"/>
</dbReference>
<proteinExistence type="inferred from homology"/>
<evidence type="ECO:0000256" key="2">
    <source>
        <dbReference type="ARBA" id="ARBA00022553"/>
    </source>
</evidence>
<protein>
    <recommendedName>
        <fullName evidence="5">40S ribosomal protein S6</fullName>
    </recommendedName>
</protein>
<dbReference type="GO" id="GO:0005840">
    <property type="term" value="C:ribosome"/>
    <property type="evidence" value="ECO:0007669"/>
    <property type="project" value="UniProtKB-KW"/>
</dbReference>
<evidence type="ECO:0000313" key="6">
    <source>
        <dbReference type="EMBL" id="CUG89924.1"/>
    </source>
</evidence>
<dbReference type="GO" id="GO:1990904">
    <property type="term" value="C:ribonucleoprotein complex"/>
    <property type="evidence" value="ECO:0007669"/>
    <property type="project" value="UniProtKB-KW"/>
</dbReference>
<evidence type="ECO:0000256" key="4">
    <source>
        <dbReference type="ARBA" id="ARBA00023274"/>
    </source>
</evidence>
<dbReference type="PROSITE" id="PS00578">
    <property type="entry name" value="RIBOSOMAL_S6E"/>
    <property type="match status" value="1"/>
</dbReference>
<dbReference type="Proteomes" id="UP000051952">
    <property type="component" value="Unassembled WGS sequence"/>
</dbReference>
<dbReference type="PANTHER" id="PTHR11502">
    <property type="entry name" value="40S RIBOSOMAL PROTEIN S6"/>
    <property type="match status" value="1"/>
</dbReference>
<reference evidence="7" key="1">
    <citation type="submission" date="2015-09" db="EMBL/GenBank/DDBJ databases">
        <authorList>
            <consortium name="Pathogen Informatics"/>
        </authorList>
    </citation>
    <scope>NUCLEOTIDE SEQUENCE [LARGE SCALE GENOMIC DNA]</scope>
    <source>
        <strain evidence="7">Lake Konstanz</strain>
    </source>
</reference>
<keyword evidence="2" id="KW-0597">Phosphoprotein</keyword>
<dbReference type="InterPro" id="IPR014401">
    <property type="entry name" value="Ribosomal_eS6-like"/>
</dbReference>
<evidence type="ECO:0000256" key="5">
    <source>
        <dbReference type="PIRNR" id="PIRNR002129"/>
    </source>
</evidence>
<dbReference type="InterPro" id="IPR001377">
    <property type="entry name" value="Ribosomal_eS6"/>
</dbReference>
<dbReference type="GO" id="GO:0003735">
    <property type="term" value="F:structural constituent of ribosome"/>
    <property type="evidence" value="ECO:0007669"/>
    <property type="project" value="InterPro"/>
</dbReference>
<comment type="similarity">
    <text evidence="1 5">Belongs to the eukaryotic ribosomal protein eS6 family.</text>
</comment>
<sequence>MKLNIAYPRNGTVKQADIPDEQLRRVHLGDYRLGNEVEGVIFGDEFKGYTFRLTGGSDKDGFPMIQGVMAPSRVSLLIKRGAKGFNAFRGGEGERRRKALRGCILGNDLAVINVIITKTGEQPIEGVTDVSLPRRLGPKRANNIRKLFNLSREDDVSKFVVRRKVTKAGKKDRFKAPKIQRLITSTIRARRAKKVKVAIEKVRASAVERREYLSLLATRRQAARQRKNSLLHRQLVGAHKADLKAFTAAKAAPKAAVAAKTAKK</sequence>
<dbReference type="VEuPathDB" id="TriTrypDB:BSAL_24095"/>
<dbReference type="OrthoDB" id="10260596at2759"/>
<dbReference type="OMA" id="KPRYKAP"/>
<evidence type="ECO:0000256" key="3">
    <source>
        <dbReference type="ARBA" id="ARBA00022980"/>
    </source>
</evidence>
<dbReference type="Pfam" id="PF01092">
    <property type="entry name" value="Ribosomal_S6e"/>
    <property type="match status" value="1"/>
</dbReference>
<keyword evidence="4 5" id="KW-0687">Ribonucleoprotein</keyword>
<keyword evidence="3 5" id="KW-0689">Ribosomal protein</keyword>
<gene>
    <name evidence="6" type="ORF">BSAL_24095</name>
</gene>
<dbReference type="EMBL" id="CYKH01001779">
    <property type="protein sequence ID" value="CUG89924.1"/>
    <property type="molecule type" value="Genomic_DNA"/>
</dbReference>
<evidence type="ECO:0000256" key="1">
    <source>
        <dbReference type="ARBA" id="ARBA00009312"/>
    </source>
</evidence>
<dbReference type="GO" id="GO:0006412">
    <property type="term" value="P:translation"/>
    <property type="evidence" value="ECO:0007669"/>
    <property type="project" value="InterPro"/>
</dbReference>
<organism evidence="6 7">
    <name type="scientific">Bodo saltans</name>
    <name type="common">Flagellated protozoan</name>
    <dbReference type="NCBI Taxonomy" id="75058"/>
    <lineage>
        <taxon>Eukaryota</taxon>
        <taxon>Discoba</taxon>
        <taxon>Euglenozoa</taxon>
        <taxon>Kinetoplastea</taxon>
        <taxon>Metakinetoplastina</taxon>
        <taxon>Eubodonida</taxon>
        <taxon>Bodonidae</taxon>
        <taxon>Bodo</taxon>
    </lineage>
</organism>
<name>A0A0S4JEL0_BODSA</name>
<keyword evidence="7" id="KW-1185">Reference proteome</keyword>
<dbReference type="FunFam" id="1.20.5.2650:FF:000004">
    <property type="entry name" value="40S ribosomal protein S6"/>
    <property type="match status" value="1"/>
</dbReference>